<dbReference type="RefSeq" id="WP_005204294.1">
    <property type="nucleotide sequence ID" value="NZ_BAFC01000045.1"/>
</dbReference>
<dbReference type="GO" id="GO:0016405">
    <property type="term" value="F:CoA-ligase activity"/>
    <property type="evidence" value="ECO:0007669"/>
    <property type="project" value="TreeGrafter"/>
</dbReference>
<dbReference type="InterPro" id="IPR045851">
    <property type="entry name" value="AMP-bd_C_sf"/>
</dbReference>
<evidence type="ECO:0000313" key="6">
    <source>
        <dbReference type="Proteomes" id="UP000005845"/>
    </source>
</evidence>
<keyword evidence="2 5" id="KW-0436">Ligase</keyword>
<dbReference type="Proteomes" id="UP000005845">
    <property type="component" value="Unassembled WGS sequence"/>
</dbReference>
<evidence type="ECO:0000256" key="1">
    <source>
        <dbReference type="ARBA" id="ARBA00006432"/>
    </source>
</evidence>
<dbReference type="PANTHER" id="PTHR24096:SF149">
    <property type="entry name" value="AMP-BINDING DOMAIN-CONTAINING PROTEIN-RELATED"/>
    <property type="match status" value="1"/>
</dbReference>
<sequence>MTQLHYPDVTLAALPPSMAAMYPHRAAVVEGDRTLDYSELDSATASIAAGLRARGVRERDVVALHLPNSIEFVLAYYGSLRAGATVTLVNPAQPAKGLRDQLAETDAVGVFTTRDSRELVTAAVDGTDASLIVVVDGPTSGDATAISLDELAEPTHDGPPQLRITGDDVAHLAFTGGTTGVSKGVRVLHRNVIANATQMIAWRAGHSVVDDDRGLVHLEPRDGGNRGVRPGDAATVVVSPLFHAHALINMSFLLMCGASQVLAVDSRSEATTRRFDAGRMLELIERHRATYVTGSPAMWASLVGHPDVGSRDLSSVRVVSSGAAPIDRVTLDRLAAAFPSCSVVEGYGLTEATCLVTSAPLADTGQGAGDYRIGSVGLPTYDTQLQIRSLADRTTILSTGERGGLWVRGPQVTAGCLHHPEITAQQFVDGWLDTGDIAFRDDDGHVYIADRAKDMLIYKGYNVYPRELEEILVTHPDVAQAAVVAREAGVVGQEPVAFVVARDGREVDVDAVMTYVAEQVLPYKKIRDVVVIDALPTSAAGKIQKVALRTRLRESEELHHA</sequence>
<gene>
    <name evidence="5" type="ORF">GOSPT_045_01100</name>
</gene>
<dbReference type="Gene3D" id="3.40.50.12780">
    <property type="entry name" value="N-terminal domain of ligase-like"/>
    <property type="match status" value="1"/>
</dbReference>
<reference evidence="5 6" key="1">
    <citation type="submission" date="2012-02" db="EMBL/GenBank/DDBJ databases">
        <title>Whole genome shotgun sequence of Gordonia sputi NBRC 100414.</title>
        <authorList>
            <person name="Yoshida I."/>
            <person name="Hosoyama A."/>
            <person name="Tsuchikane K."/>
            <person name="Katsumata H."/>
            <person name="Yamazaki S."/>
            <person name="Fujita N."/>
        </authorList>
    </citation>
    <scope>NUCLEOTIDE SEQUENCE [LARGE SCALE GENOMIC DNA]</scope>
    <source>
        <strain evidence="5 6">NBRC 100414</strain>
    </source>
</reference>
<dbReference type="InterPro" id="IPR025110">
    <property type="entry name" value="AMP-bd_C"/>
</dbReference>
<dbReference type="AlphaFoldDB" id="H5TYB6"/>
<comment type="similarity">
    <text evidence="1">Belongs to the ATP-dependent AMP-binding enzyme family.</text>
</comment>
<dbReference type="PROSITE" id="PS00455">
    <property type="entry name" value="AMP_BINDING"/>
    <property type="match status" value="1"/>
</dbReference>
<feature type="domain" description="AMP-binding enzyme C-terminal" evidence="4">
    <location>
        <begin position="467"/>
        <end position="542"/>
    </location>
</feature>
<dbReference type="Pfam" id="PF00501">
    <property type="entry name" value="AMP-binding"/>
    <property type="match status" value="1"/>
</dbReference>
<dbReference type="eggNOG" id="COG0318">
    <property type="taxonomic scope" value="Bacteria"/>
</dbReference>
<dbReference type="InterPro" id="IPR020845">
    <property type="entry name" value="AMP-binding_CS"/>
</dbReference>
<feature type="domain" description="AMP-dependent synthetase/ligase" evidence="3">
    <location>
        <begin position="19"/>
        <end position="415"/>
    </location>
</feature>
<dbReference type="InterPro" id="IPR000873">
    <property type="entry name" value="AMP-dep_synth/lig_dom"/>
</dbReference>
<accession>H5TYB6</accession>
<organism evidence="5 6">
    <name type="scientific">Gordonia sputi NBRC 100414</name>
    <dbReference type="NCBI Taxonomy" id="1089453"/>
    <lineage>
        <taxon>Bacteria</taxon>
        <taxon>Bacillati</taxon>
        <taxon>Actinomycetota</taxon>
        <taxon>Actinomycetes</taxon>
        <taxon>Mycobacteriales</taxon>
        <taxon>Gordoniaceae</taxon>
        <taxon>Gordonia</taxon>
    </lineage>
</organism>
<dbReference type="SUPFAM" id="SSF56801">
    <property type="entry name" value="Acetyl-CoA synthetase-like"/>
    <property type="match status" value="1"/>
</dbReference>
<comment type="caution">
    <text evidence="5">The sequence shown here is derived from an EMBL/GenBank/DDBJ whole genome shotgun (WGS) entry which is preliminary data.</text>
</comment>
<dbReference type="EMBL" id="BAFC01000045">
    <property type="protein sequence ID" value="GAB38474.1"/>
    <property type="molecule type" value="Genomic_DNA"/>
</dbReference>
<protein>
    <submittedName>
        <fullName evidence="5">Putative 4-coumarate--CoA ligase</fullName>
    </submittedName>
</protein>
<name>H5TYB6_9ACTN</name>
<dbReference type="Pfam" id="PF13193">
    <property type="entry name" value="AMP-binding_C"/>
    <property type="match status" value="1"/>
</dbReference>
<evidence type="ECO:0000259" key="3">
    <source>
        <dbReference type="Pfam" id="PF00501"/>
    </source>
</evidence>
<evidence type="ECO:0000259" key="4">
    <source>
        <dbReference type="Pfam" id="PF13193"/>
    </source>
</evidence>
<dbReference type="InterPro" id="IPR042099">
    <property type="entry name" value="ANL_N_sf"/>
</dbReference>
<dbReference type="Gene3D" id="3.30.300.30">
    <property type="match status" value="1"/>
</dbReference>
<evidence type="ECO:0000313" key="5">
    <source>
        <dbReference type="EMBL" id="GAB38474.1"/>
    </source>
</evidence>
<keyword evidence="6" id="KW-1185">Reference proteome</keyword>
<proteinExistence type="inferred from homology"/>
<evidence type="ECO:0000256" key="2">
    <source>
        <dbReference type="ARBA" id="ARBA00022598"/>
    </source>
</evidence>
<dbReference type="PANTHER" id="PTHR24096">
    <property type="entry name" value="LONG-CHAIN-FATTY-ACID--COA LIGASE"/>
    <property type="match status" value="1"/>
</dbReference>